<feature type="domain" description="FAD-dependent urate hydroxylase HpyO/Asp monooxygenase CreE-like FAD/NAD(P)-binding" evidence="1">
    <location>
        <begin position="11"/>
        <end position="184"/>
    </location>
</feature>
<dbReference type="Proteomes" id="UP000050420">
    <property type="component" value="Unassembled WGS sequence"/>
</dbReference>
<accession>A0A0N8S4H7</accession>
<sequence length="584" mass="64313">MVMAMQTHTVAIIGLGSRGLSILEQLIGLSRHAGRPSLNIEVFDPQPPGSGLHHAQQADYLMLNTMAGQLSAFSSAFPACAPPGPTFLQWCLSQDVRLDERGHVSTDGQGRAVAFGDFLPRALLGRYLQDSYRLLLQCCPAHVQVRYHAEQVMTCGPLLEAPGFRLHTRSQEMDVDAVFLTSGHAFETGAQREVGDTVAIEGLGLTAMDTLAHLTQGRGGRYVRDGGFAGWRYLPSGREPKVFLYSRTGLPFHARPQWHAYSQPPLPRLFFTAAAIARLREQKEGGRLDFRADVLPLIKDEMRAVFYQARVRLDAPAQLASVQRLLSESTATPAAFERLAELWGEFDPEQWLLTQRWSGAQGAYGQWFVDWIKRDLALSRLGTAGSPICQALEVWRDYRDLLRLIADRNGLTESSTLEFYGTWAGLSNRLVGGPQKERQEDLLALIEAGVVTILPPMDDVQRGDFRPDSMIGARVAHGGLSGNGPGLISDLYEQGLIRAAHAWPADGIETDESARAIGRDGSVQQRLWVLGPAVEGCTFYNHYVPTPDPTCHALIEARRAVESCLETLGKHTSSCITFKFNKAV</sequence>
<comment type="caution">
    <text evidence="2">The sequence shown here is derived from an EMBL/GenBank/DDBJ whole genome shotgun (WGS) entry which is preliminary data.</text>
</comment>
<dbReference type="Pfam" id="PF13454">
    <property type="entry name" value="NAD_binding_9"/>
    <property type="match status" value="1"/>
</dbReference>
<dbReference type="EMBL" id="LJQU01000404">
    <property type="protein sequence ID" value="KPX90423.1"/>
    <property type="molecule type" value="Genomic_DNA"/>
</dbReference>
<dbReference type="PATRIC" id="fig|34065.5.peg.1237"/>
<evidence type="ECO:0000259" key="1">
    <source>
        <dbReference type="Pfam" id="PF13454"/>
    </source>
</evidence>
<dbReference type="AlphaFoldDB" id="A0A0N8S4H7"/>
<dbReference type="SUPFAM" id="SSF51971">
    <property type="entry name" value="Nucleotide-binding domain"/>
    <property type="match status" value="1"/>
</dbReference>
<protein>
    <recommendedName>
        <fullName evidence="1">FAD-dependent urate hydroxylase HpyO/Asp monooxygenase CreE-like FAD/NAD(P)-binding domain-containing protein</fullName>
    </recommendedName>
</protein>
<evidence type="ECO:0000313" key="3">
    <source>
        <dbReference type="Proteomes" id="UP000050420"/>
    </source>
</evidence>
<dbReference type="InterPro" id="IPR052189">
    <property type="entry name" value="L-asp_N-monooxygenase_NS-form"/>
</dbReference>
<reference evidence="2 3" key="1">
    <citation type="submission" date="2015-09" db="EMBL/GenBank/DDBJ databases">
        <title>Genome announcement of multiple Pseudomonas syringae strains.</title>
        <authorList>
            <person name="Thakur S."/>
            <person name="Wang P.W."/>
            <person name="Gong Y."/>
            <person name="Weir B.S."/>
            <person name="Guttman D.S."/>
        </authorList>
    </citation>
    <scope>NUCLEOTIDE SEQUENCE [LARGE SCALE GENOMIC DNA]</scope>
    <source>
        <strain evidence="2 3">ICMP4331</strain>
    </source>
</reference>
<dbReference type="PANTHER" id="PTHR40254:SF1">
    <property type="entry name" value="BLR0577 PROTEIN"/>
    <property type="match status" value="1"/>
</dbReference>
<gene>
    <name evidence="2" type="ORF">ALO63_04625</name>
</gene>
<evidence type="ECO:0000313" key="2">
    <source>
        <dbReference type="EMBL" id="KPX90423.1"/>
    </source>
</evidence>
<organism evidence="2 3">
    <name type="scientific">Pseudomonas amygdali pv. mori</name>
    <dbReference type="NCBI Taxonomy" id="34065"/>
    <lineage>
        <taxon>Bacteria</taxon>
        <taxon>Pseudomonadati</taxon>
        <taxon>Pseudomonadota</taxon>
        <taxon>Gammaproteobacteria</taxon>
        <taxon>Pseudomonadales</taxon>
        <taxon>Pseudomonadaceae</taxon>
        <taxon>Pseudomonas</taxon>
        <taxon>Pseudomonas amygdali</taxon>
    </lineage>
</organism>
<name>A0A0N8S4H7_PSEA0</name>
<proteinExistence type="predicted"/>
<dbReference type="PANTHER" id="PTHR40254">
    <property type="entry name" value="BLR0577 PROTEIN"/>
    <property type="match status" value="1"/>
</dbReference>
<dbReference type="InterPro" id="IPR038732">
    <property type="entry name" value="HpyO/CreE_NAD-binding"/>
</dbReference>